<dbReference type="InterPro" id="IPR046551">
    <property type="entry name" value="DUF6705"/>
</dbReference>
<comment type="caution">
    <text evidence="2">The sequence shown here is derived from an EMBL/GenBank/DDBJ whole genome shotgun (WGS) entry which is preliminary data.</text>
</comment>
<dbReference type="Pfam" id="PF20448">
    <property type="entry name" value="DUF6705"/>
    <property type="match status" value="1"/>
</dbReference>
<evidence type="ECO:0000259" key="1">
    <source>
        <dbReference type="Pfam" id="PF20448"/>
    </source>
</evidence>
<reference evidence="2 3" key="1">
    <citation type="journal article" date="2019" name="Nat. Med.">
        <title>A library of human gut bacterial isolates paired with longitudinal multiomics data enables mechanistic microbiome research.</title>
        <authorList>
            <person name="Poyet M."/>
            <person name="Groussin M."/>
            <person name="Gibbons S.M."/>
            <person name="Avila-Pacheco J."/>
            <person name="Jiang X."/>
            <person name="Kearney S.M."/>
            <person name="Perrotta A.R."/>
            <person name="Berdy B."/>
            <person name="Zhao S."/>
            <person name="Lieberman T.D."/>
            <person name="Swanson P.K."/>
            <person name="Smith M."/>
            <person name="Roesemann S."/>
            <person name="Alexander J.E."/>
            <person name="Rich S.A."/>
            <person name="Livny J."/>
            <person name="Vlamakis H."/>
            <person name="Clish C."/>
            <person name="Bullock K."/>
            <person name="Deik A."/>
            <person name="Scott J."/>
            <person name="Pierce K.A."/>
            <person name="Xavier R.J."/>
            <person name="Alm E.J."/>
        </authorList>
    </citation>
    <scope>NUCLEOTIDE SEQUENCE [LARGE SCALE GENOMIC DNA]</scope>
    <source>
        <strain evidence="2 3">BIOML-A10</strain>
    </source>
</reference>
<dbReference type="RefSeq" id="WP_055293218.1">
    <property type="nucleotide sequence ID" value="NZ_CAXSTI010000011.1"/>
</dbReference>
<gene>
    <name evidence="2" type="ORF">F3F73_03935</name>
</gene>
<evidence type="ECO:0000313" key="2">
    <source>
        <dbReference type="EMBL" id="KAA3768462.1"/>
    </source>
</evidence>
<dbReference type="Proteomes" id="UP000422221">
    <property type="component" value="Unassembled WGS sequence"/>
</dbReference>
<accession>A0A7J4XM90</accession>
<dbReference type="AlphaFoldDB" id="A0A7J4XM90"/>
<organism evidence="2 3">
    <name type="scientific">Bacteroides salyersiae</name>
    <dbReference type="NCBI Taxonomy" id="291644"/>
    <lineage>
        <taxon>Bacteria</taxon>
        <taxon>Pseudomonadati</taxon>
        <taxon>Bacteroidota</taxon>
        <taxon>Bacteroidia</taxon>
        <taxon>Bacteroidales</taxon>
        <taxon>Bacteroidaceae</taxon>
        <taxon>Bacteroides</taxon>
    </lineage>
</organism>
<dbReference type="EMBL" id="VWMK01000003">
    <property type="protein sequence ID" value="KAA3768462.1"/>
    <property type="molecule type" value="Genomic_DNA"/>
</dbReference>
<proteinExistence type="predicted"/>
<feature type="domain" description="DUF6705" evidence="1">
    <location>
        <begin position="1"/>
        <end position="185"/>
    </location>
</feature>
<protein>
    <recommendedName>
        <fullName evidence="1">DUF6705 domain-containing protein</fullName>
    </recommendedName>
</protein>
<evidence type="ECO:0000313" key="3">
    <source>
        <dbReference type="Proteomes" id="UP000422221"/>
    </source>
</evidence>
<dbReference type="GeneID" id="93115153"/>
<sequence>MKTIKIILLLLLISNSLIAQKINIDITFYTKNLGAYEGTWVYQSNDTIFKIVLQKGPIVYPDGVAIDGLLGGYFLSVKGDILENYLSPLPACWKTFTTTNNLYIWATNYSPNEQDVDPNSLRFTFWDQKKRHYDGNGIMAGTINLLSPNKIRWILDEIEGIRATIDQTADPIGFSVPTDVIMIKEE</sequence>
<name>A0A7J4XM90_9BACE</name>